<organism evidence="3 4">
    <name type="scientific">Duganella callida</name>
    <dbReference type="NCBI Taxonomy" id="2561932"/>
    <lineage>
        <taxon>Bacteria</taxon>
        <taxon>Pseudomonadati</taxon>
        <taxon>Pseudomonadota</taxon>
        <taxon>Betaproteobacteria</taxon>
        <taxon>Burkholderiales</taxon>
        <taxon>Oxalobacteraceae</taxon>
        <taxon>Telluria group</taxon>
        <taxon>Duganella</taxon>
    </lineage>
</organism>
<evidence type="ECO:0000256" key="1">
    <source>
        <dbReference type="SAM" id="SignalP"/>
    </source>
</evidence>
<reference evidence="3 4" key="1">
    <citation type="submission" date="2019-03" db="EMBL/GenBank/DDBJ databases">
        <title>Draft Genome Sequence of Duganella callidus sp. nov., a Novel Duganella Species Isolated from Cultivated Soil.</title>
        <authorList>
            <person name="Raths R."/>
            <person name="Peta V."/>
            <person name="Bucking H."/>
        </authorList>
    </citation>
    <scope>NUCLEOTIDE SEQUENCE [LARGE SCALE GENOMIC DNA]</scope>
    <source>
        <strain evidence="3 4">DN04</strain>
    </source>
</reference>
<keyword evidence="1" id="KW-0732">Signal</keyword>
<sequence length="224" mass="23199">MSKYLAAGAALALALAAPAQAEVHTYNFEATVYSLAQYTSLYQAVTLNSAEAAGGGATVSLGQKITGQFTIDTGKPADDVFTLPGVSSSYSHWSNGSLSYSFQGNSATYSTVTYTNSFNFQSTTTADRFAVAGGNATLNTSLWFQDLGKTAFANGMPTGTLSLKDLSNSGLDAAWYGANGSVYGLQAQFDSLTLAAAVPEPGTWALLTAGLALLGMAARRKRSC</sequence>
<name>A0A4Y9SJW9_9BURK</name>
<evidence type="ECO:0000313" key="4">
    <source>
        <dbReference type="Proteomes" id="UP000297729"/>
    </source>
</evidence>
<evidence type="ECO:0000313" key="3">
    <source>
        <dbReference type="EMBL" id="TFW21327.1"/>
    </source>
</evidence>
<dbReference type="NCBIfam" id="TIGR02595">
    <property type="entry name" value="PEP_CTERM"/>
    <property type="match status" value="1"/>
</dbReference>
<evidence type="ECO:0000259" key="2">
    <source>
        <dbReference type="Pfam" id="PF07589"/>
    </source>
</evidence>
<feature type="chain" id="PRO_5021422980" evidence="1">
    <location>
        <begin position="22"/>
        <end position="224"/>
    </location>
</feature>
<dbReference type="EMBL" id="SPVG01000138">
    <property type="protein sequence ID" value="TFW21327.1"/>
    <property type="molecule type" value="Genomic_DNA"/>
</dbReference>
<gene>
    <name evidence="3" type="ORF">E4L98_13590</name>
</gene>
<keyword evidence="4" id="KW-1185">Reference proteome</keyword>
<dbReference type="Proteomes" id="UP000297729">
    <property type="component" value="Unassembled WGS sequence"/>
</dbReference>
<proteinExistence type="predicted"/>
<feature type="signal peptide" evidence="1">
    <location>
        <begin position="1"/>
        <end position="21"/>
    </location>
</feature>
<feature type="domain" description="Ice-binding protein C-terminal" evidence="2">
    <location>
        <begin position="197"/>
        <end position="221"/>
    </location>
</feature>
<dbReference type="AlphaFoldDB" id="A0A4Y9SJW9"/>
<dbReference type="RefSeq" id="WP_135202087.1">
    <property type="nucleotide sequence ID" value="NZ_SPVG01000138.1"/>
</dbReference>
<dbReference type="InterPro" id="IPR013424">
    <property type="entry name" value="Ice-binding_C"/>
</dbReference>
<dbReference type="Pfam" id="PF07589">
    <property type="entry name" value="PEP-CTERM"/>
    <property type="match status" value="1"/>
</dbReference>
<comment type="caution">
    <text evidence="3">The sequence shown here is derived from an EMBL/GenBank/DDBJ whole genome shotgun (WGS) entry which is preliminary data.</text>
</comment>
<accession>A0A4Y9SJW9</accession>
<protein>
    <submittedName>
        <fullName evidence="3">PEP-CTERM sorting domain-containing protein</fullName>
    </submittedName>
</protein>